<sequence>MLKAYYLPLLFAISFSAFSQNTSTELPDVVVHSFEKNRKKLSNPDAISHLDSLQLRINSGTSFVNVFNAITGVKMEERSPGSYRLAIRGSSLRAPFGVRNVKIYWNNISLTDAGNNTYFQLFEPDFFHQATISKGPSGGLYGAGTGGTMQLNSIINNSPFDKLRDRLTINNSYNSLGGNKHTFDLNFGNKSIQNRVYVSYRNQKGYREQSDMEKTFLSFQAQKSFGDAGRIEFLSYYGNLRYQTPGGLTLTQYLANPKQARPTVGTAKGAIDQKATFYIQSFFSALSIKNQIDNHWAYDASLGYQQNDIQNPSIRNYEIRNEPNINSRGVLHFKNDANNFSWDAGYEFLSGKFNSSTYANNLGEKGALQVEQNAQIEQYTAFFQTDYQTKNHWNFTISGSLNKLWTNLNNPETVFSPRISIGKKIGQNQYLLGKIAHGFSPPSIAEIRPSSAVLNPNLQAEKGWNHELTYRNNFTKGNWELTAYWFELQESISLRRTADGADYFENVGQTRQKGIENTFNYKLNKLLTLTAATTLQDFHFINYKSVNTNYSGNQLTGTAPFVQSFVGVVQVHPNFNIIPQFIYTDALYLNDANTDLLPASRYWNLKFNYSKKIRNFGTKIWINLDNVLNENYSSGPDLNAVGGRYYNVSMGRNFSLGLQLEW</sequence>
<evidence type="ECO:0000256" key="5">
    <source>
        <dbReference type="ARBA" id="ARBA00022729"/>
    </source>
</evidence>
<evidence type="ECO:0000256" key="8">
    <source>
        <dbReference type="ARBA" id="ARBA00023170"/>
    </source>
</evidence>
<keyword evidence="5 12" id="KW-0732">Signal</keyword>
<evidence type="ECO:0000313" key="16">
    <source>
        <dbReference type="Proteomes" id="UP000282832"/>
    </source>
</evidence>
<accession>A0A437PTE7</accession>
<evidence type="ECO:0000256" key="6">
    <source>
        <dbReference type="ARBA" id="ARBA00023077"/>
    </source>
</evidence>
<evidence type="ECO:0000256" key="12">
    <source>
        <dbReference type="SAM" id="SignalP"/>
    </source>
</evidence>
<dbReference type="PROSITE" id="PS52016">
    <property type="entry name" value="TONB_DEPENDENT_REC_3"/>
    <property type="match status" value="1"/>
</dbReference>
<evidence type="ECO:0000259" key="13">
    <source>
        <dbReference type="Pfam" id="PF00593"/>
    </source>
</evidence>
<dbReference type="InterPro" id="IPR039426">
    <property type="entry name" value="TonB-dep_rcpt-like"/>
</dbReference>
<keyword evidence="9 10" id="KW-0998">Cell outer membrane</keyword>
<dbReference type="PANTHER" id="PTHR30069:SF29">
    <property type="entry name" value="HEMOGLOBIN AND HEMOGLOBIN-HAPTOGLOBIN-BINDING PROTEIN 1-RELATED"/>
    <property type="match status" value="1"/>
</dbReference>
<dbReference type="Gene3D" id="2.40.170.20">
    <property type="entry name" value="TonB-dependent receptor, beta-barrel domain"/>
    <property type="match status" value="1"/>
</dbReference>
<keyword evidence="3 10" id="KW-1134">Transmembrane beta strand</keyword>
<evidence type="ECO:0000256" key="9">
    <source>
        <dbReference type="ARBA" id="ARBA00023237"/>
    </source>
</evidence>
<dbReference type="Proteomes" id="UP000282832">
    <property type="component" value="Unassembled WGS sequence"/>
</dbReference>
<dbReference type="GO" id="GO:0015344">
    <property type="term" value="F:siderophore uptake transmembrane transporter activity"/>
    <property type="evidence" value="ECO:0007669"/>
    <property type="project" value="TreeGrafter"/>
</dbReference>
<feature type="signal peptide" evidence="12">
    <location>
        <begin position="1"/>
        <end position="19"/>
    </location>
</feature>
<keyword evidence="2 10" id="KW-0813">Transport</keyword>
<evidence type="ECO:0000256" key="4">
    <source>
        <dbReference type="ARBA" id="ARBA00022692"/>
    </source>
</evidence>
<keyword evidence="8" id="KW-0675">Receptor</keyword>
<protein>
    <recommendedName>
        <fullName evidence="17">TonB-dependent receptor</fullName>
    </recommendedName>
</protein>
<reference evidence="15 16" key="1">
    <citation type="submission" date="2019-01" db="EMBL/GenBank/DDBJ databases">
        <authorList>
            <person name="Chen W.-M."/>
        </authorList>
    </citation>
    <scope>NUCLEOTIDE SEQUENCE [LARGE SCALE GENOMIC DNA]</scope>
    <source>
        <strain evidence="15 16">FSY-15</strain>
    </source>
</reference>
<comment type="subcellular location">
    <subcellularLocation>
        <location evidence="1 10">Cell outer membrane</location>
        <topology evidence="1 10">Multi-pass membrane protein</topology>
    </subcellularLocation>
</comment>
<dbReference type="GO" id="GO:0009279">
    <property type="term" value="C:cell outer membrane"/>
    <property type="evidence" value="ECO:0007669"/>
    <property type="project" value="UniProtKB-SubCell"/>
</dbReference>
<dbReference type="OrthoDB" id="9782587at2"/>
<dbReference type="InterPro" id="IPR000531">
    <property type="entry name" value="Beta-barrel_TonB"/>
</dbReference>
<dbReference type="Pfam" id="PF00593">
    <property type="entry name" value="TonB_dep_Rec_b-barrel"/>
    <property type="match status" value="1"/>
</dbReference>
<evidence type="ECO:0000256" key="7">
    <source>
        <dbReference type="ARBA" id="ARBA00023136"/>
    </source>
</evidence>
<dbReference type="PANTHER" id="PTHR30069">
    <property type="entry name" value="TONB-DEPENDENT OUTER MEMBRANE RECEPTOR"/>
    <property type="match status" value="1"/>
</dbReference>
<dbReference type="Pfam" id="PF07715">
    <property type="entry name" value="Plug"/>
    <property type="match status" value="1"/>
</dbReference>
<dbReference type="AlphaFoldDB" id="A0A437PTE7"/>
<feature type="chain" id="PRO_5019204489" description="TonB-dependent receptor" evidence="12">
    <location>
        <begin position="20"/>
        <end position="662"/>
    </location>
</feature>
<dbReference type="GO" id="GO:0044718">
    <property type="term" value="P:siderophore transmembrane transport"/>
    <property type="evidence" value="ECO:0007669"/>
    <property type="project" value="TreeGrafter"/>
</dbReference>
<evidence type="ECO:0000256" key="3">
    <source>
        <dbReference type="ARBA" id="ARBA00022452"/>
    </source>
</evidence>
<organism evidence="15 16">
    <name type="scientific">Sandaracinomonas limnophila</name>
    <dbReference type="NCBI Taxonomy" id="1862386"/>
    <lineage>
        <taxon>Bacteria</taxon>
        <taxon>Pseudomonadati</taxon>
        <taxon>Bacteroidota</taxon>
        <taxon>Cytophagia</taxon>
        <taxon>Cytophagales</taxon>
        <taxon>Flectobacillaceae</taxon>
        <taxon>Sandaracinomonas</taxon>
    </lineage>
</organism>
<evidence type="ECO:0000256" key="2">
    <source>
        <dbReference type="ARBA" id="ARBA00022448"/>
    </source>
</evidence>
<evidence type="ECO:0000256" key="10">
    <source>
        <dbReference type="PROSITE-ProRule" id="PRU01360"/>
    </source>
</evidence>
<dbReference type="InterPro" id="IPR037066">
    <property type="entry name" value="Plug_dom_sf"/>
</dbReference>
<dbReference type="EMBL" id="SACY01000002">
    <property type="protein sequence ID" value="RVU25543.1"/>
    <property type="molecule type" value="Genomic_DNA"/>
</dbReference>
<keyword evidence="6 11" id="KW-0798">TonB box</keyword>
<comment type="similarity">
    <text evidence="10 11">Belongs to the TonB-dependent receptor family.</text>
</comment>
<feature type="domain" description="TonB-dependent receptor plug" evidence="14">
    <location>
        <begin position="40"/>
        <end position="147"/>
    </location>
</feature>
<keyword evidence="7 10" id="KW-0472">Membrane</keyword>
<dbReference type="InterPro" id="IPR012910">
    <property type="entry name" value="Plug_dom"/>
</dbReference>
<dbReference type="Gene3D" id="2.170.130.10">
    <property type="entry name" value="TonB-dependent receptor, plug domain"/>
    <property type="match status" value="1"/>
</dbReference>
<dbReference type="SUPFAM" id="SSF56935">
    <property type="entry name" value="Porins"/>
    <property type="match status" value="1"/>
</dbReference>
<evidence type="ECO:0008006" key="17">
    <source>
        <dbReference type="Google" id="ProtNLM"/>
    </source>
</evidence>
<keyword evidence="16" id="KW-1185">Reference proteome</keyword>
<proteinExistence type="inferred from homology"/>
<comment type="caution">
    <text evidence="15">The sequence shown here is derived from an EMBL/GenBank/DDBJ whole genome shotgun (WGS) entry which is preliminary data.</text>
</comment>
<evidence type="ECO:0000259" key="14">
    <source>
        <dbReference type="Pfam" id="PF07715"/>
    </source>
</evidence>
<evidence type="ECO:0000313" key="15">
    <source>
        <dbReference type="EMBL" id="RVU25543.1"/>
    </source>
</evidence>
<name>A0A437PTE7_9BACT</name>
<feature type="domain" description="TonB-dependent receptor-like beta-barrel" evidence="13">
    <location>
        <begin position="231"/>
        <end position="627"/>
    </location>
</feature>
<evidence type="ECO:0000256" key="11">
    <source>
        <dbReference type="RuleBase" id="RU003357"/>
    </source>
</evidence>
<gene>
    <name evidence="15" type="ORF">EOJ36_03760</name>
</gene>
<evidence type="ECO:0000256" key="1">
    <source>
        <dbReference type="ARBA" id="ARBA00004571"/>
    </source>
</evidence>
<keyword evidence="4 10" id="KW-0812">Transmembrane</keyword>
<dbReference type="InterPro" id="IPR036942">
    <property type="entry name" value="Beta-barrel_TonB_sf"/>
</dbReference>